<dbReference type="SUPFAM" id="SSF81383">
    <property type="entry name" value="F-box domain"/>
    <property type="match status" value="1"/>
</dbReference>
<gene>
    <name evidence="2" type="ORF">URODEC1_LOCUS65833</name>
</gene>
<dbReference type="Pfam" id="PF03478">
    <property type="entry name" value="Beta-prop_KIB1-4"/>
    <property type="match status" value="1"/>
</dbReference>
<protein>
    <recommendedName>
        <fullName evidence="1">KIB1-4 beta-propeller domain-containing protein</fullName>
    </recommendedName>
</protein>
<dbReference type="EMBL" id="OZ075136">
    <property type="protein sequence ID" value="CAL5002191.1"/>
    <property type="molecule type" value="Genomic_DNA"/>
</dbReference>
<evidence type="ECO:0000313" key="3">
    <source>
        <dbReference type="Proteomes" id="UP001497457"/>
    </source>
</evidence>
<accession>A0ABC9BMI6</accession>
<evidence type="ECO:0000313" key="2">
    <source>
        <dbReference type="EMBL" id="CAL5002191.1"/>
    </source>
</evidence>
<reference evidence="3" key="1">
    <citation type="submission" date="2024-06" db="EMBL/GenBank/DDBJ databases">
        <authorList>
            <person name="Ryan C."/>
        </authorList>
    </citation>
    <scope>NUCLEOTIDE SEQUENCE [LARGE SCALE GENOMIC DNA]</scope>
</reference>
<dbReference type="Gene3D" id="1.20.1280.50">
    <property type="match status" value="1"/>
</dbReference>
<dbReference type="InterPro" id="IPR036047">
    <property type="entry name" value="F-box-like_dom_sf"/>
</dbReference>
<dbReference type="AlphaFoldDB" id="A0ABC9BMI6"/>
<keyword evidence="3" id="KW-1185">Reference proteome</keyword>
<name>A0ABC9BMI6_9POAL</name>
<sequence length="345" mass="38004">MGAVGGIDATETVSFPDWTQLPLDPLLVVMAGLEAPDLVRSGAACSSWRAAYATVRRLRIPTAESPPCLFYPAAGGDPDAATIMSPTTGASFRVHLPDPPLRRRSIHGSGHGWLVAADEASNLHLVNPLTGVQHALPPITGLHNTEPAAPDEQGNPMYNVYQYESPSSTTPERLAYAASELRLYMYFKAVLSCSPCAGSACVVLLLHQSNGELSFARLGDEAWTWIGSDEYYEDEEWFDEGYRDAVYNEKDGLFYVLGCGADIITVDLKGNSPVVKGIMKDVTNFDNLTKYLVIAPWGDLLQVWRKTDYRSSTTPEVDERTVFSGVVLQDDRYHELYTKEIQLYK</sequence>
<proteinExistence type="predicted"/>
<dbReference type="PANTHER" id="PTHR44586">
    <property type="entry name" value="F-BOX DOMAIN CONTAINING PROTEIN, EXPRESSED"/>
    <property type="match status" value="1"/>
</dbReference>
<feature type="domain" description="KIB1-4 beta-propeller" evidence="1">
    <location>
        <begin position="85"/>
        <end position="313"/>
    </location>
</feature>
<dbReference type="PANTHER" id="PTHR44586:SF23">
    <property type="entry name" value="F-BOX DOMAIN-CONTAINING PROTEIN"/>
    <property type="match status" value="1"/>
</dbReference>
<reference evidence="2 3" key="2">
    <citation type="submission" date="2024-10" db="EMBL/GenBank/DDBJ databases">
        <authorList>
            <person name="Ryan C."/>
        </authorList>
    </citation>
    <scope>NUCLEOTIDE SEQUENCE [LARGE SCALE GENOMIC DNA]</scope>
</reference>
<evidence type="ECO:0000259" key="1">
    <source>
        <dbReference type="Pfam" id="PF03478"/>
    </source>
</evidence>
<organism evidence="2 3">
    <name type="scientific">Urochloa decumbens</name>
    <dbReference type="NCBI Taxonomy" id="240449"/>
    <lineage>
        <taxon>Eukaryota</taxon>
        <taxon>Viridiplantae</taxon>
        <taxon>Streptophyta</taxon>
        <taxon>Embryophyta</taxon>
        <taxon>Tracheophyta</taxon>
        <taxon>Spermatophyta</taxon>
        <taxon>Magnoliopsida</taxon>
        <taxon>Liliopsida</taxon>
        <taxon>Poales</taxon>
        <taxon>Poaceae</taxon>
        <taxon>PACMAD clade</taxon>
        <taxon>Panicoideae</taxon>
        <taxon>Panicodae</taxon>
        <taxon>Paniceae</taxon>
        <taxon>Melinidinae</taxon>
        <taxon>Urochloa</taxon>
    </lineage>
</organism>
<dbReference type="InterPro" id="IPR005174">
    <property type="entry name" value="KIB1-4_b-propeller"/>
</dbReference>
<dbReference type="Proteomes" id="UP001497457">
    <property type="component" value="Chromosome 26rd"/>
</dbReference>